<dbReference type="Gene3D" id="3.90.280.10">
    <property type="entry name" value="PEBP-like"/>
    <property type="match status" value="1"/>
</dbReference>
<dbReference type="InterPro" id="IPR036610">
    <property type="entry name" value="PEBP-like_sf"/>
</dbReference>
<dbReference type="AlphaFoldDB" id="A0A4Y6PTT7"/>
<dbReference type="RefSeq" id="WP_141198140.1">
    <property type="nucleotide sequence ID" value="NZ_CP041186.1"/>
</dbReference>
<proteinExistence type="predicted"/>
<evidence type="ECO:0000313" key="1">
    <source>
        <dbReference type="EMBL" id="QDG51660.1"/>
    </source>
</evidence>
<dbReference type="Proteomes" id="UP000315995">
    <property type="component" value="Chromosome"/>
</dbReference>
<dbReference type="PANTHER" id="PTHR30289">
    <property type="entry name" value="UNCHARACTERIZED PROTEIN YBCL-RELATED"/>
    <property type="match status" value="1"/>
</dbReference>
<keyword evidence="2" id="KW-1185">Reference proteome</keyword>
<evidence type="ECO:0000313" key="2">
    <source>
        <dbReference type="Proteomes" id="UP000315995"/>
    </source>
</evidence>
<accession>A0A5B8Y5H3</accession>
<sequence>MELYSESFDDGDEIPGQYAFCVPDPASHATFSDNLNPHLAWSDLPEDTQSLVLICHDPDVPSKPDDVNQEGREVPSDLDRIDFYHWVLVDIDPELEGIDEGEFSEEVTAHGKKGPDAPHGTRQGINDYTNWFDGNPDMEGEFFGYDGPCPPWNDSIVHHYHFTLYALDVAKCPVEGTFTAADVLDAIEPHILDEASIVGLYSLNPNVDV</sequence>
<accession>A0A4Y6PTT7</accession>
<protein>
    <submittedName>
        <fullName evidence="1">YbhB/YbcL family Raf kinase inhibitor-like protein</fullName>
    </submittedName>
</protein>
<name>A0A4Y6PTT7_PERCE</name>
<dbReference type="Pfam" id="PF01161">
    <property type="entry name" value="PBP"/>
    <property type="match status" value="1"/>
</dbReference>
<dbReference type="InterPro" id="IPR005247">
    <property type="entry name" value="YbhB_YbcL/LppC-like"/>
</dbReference>
<gene>
    <name evidence="1" type="ORF">FIV42_13145</name>
</gene>
<dbReference type="PANTHER" id="PTHR30289:SF1">
    <property type="entry name" value="PEBP (PHOSPHATIDYLETHANOLAMINE-BINDING PROTEIN) FAMILY PROTEIN"/>
    <property type="match status" value="1"/>
</dbReference>
<dbReference type="NCBIfam" id="TIGR00481">
    <property type="entry name" value="YbhB/YbcL family Raf kinase inhibitor-like protein"/>
    <property type="match status" value="1"/>
</dbReference>
<dbReference type="OrthoDB" id="9797506at2"/>
<organism evidence="1 2">
    <name type="scientific">Persicimonas caeni</name>
    <dbReference type="NCBI Taxonomy" id="2292766"/>
    <lineage>
        <taxon>Bacteria</taxon>
        <taxon>Deltaproteobacteria</taxon>
        <taxon>Bradymonadales</taxon>
        <taxon>Bradymonadaceae</taxon>
        <taxon>Persicimonas</taxon>
    </lineage>
</organism>
<dbReference type="CDD" id="cd00865">
    <property type="entry name" value="PEBP_bact_arch"/>
    <property type="match status" value="1"/>
</dbReference>
<reference evidence="1 2" key="1">
    <citation type="submission" date="2019-06" db="EMBL/GenBank/DDBJ databases">
        <title>Persicimonas caeni gen. nov., sp. nov., a predatory bacterium isolated from solar saltern.</title>
        <authorList>
            <person name="Wang S."/>
        </authorList>
    </citation>
    <scope>NUCLEOTIDE SEQUENCE [LARGE SCALE GENOMIC DNA]</scope>
    <source>
        <strain evidence="1 2">YN101</strain>
    </source>
</reference>
<dbReference type="InterPro" id="IPR008914">
    <property type="entry name" value="PEBP"/>
</dbReference>
<dbReference type="SUPFAM" id="SSF49777">
    <property type="entry name" value="PEBP-like"/>
    <property type="match status" value="1"/>
</dbReference>
<dbReference type="EMBL" id="CP041186">
    <property type="protein sequence ID" value="QDG51660.1"/>
    <property type="molecule type" value="Genomic_DNA"/>
</dbReference>